<sequence length="55" mass="6773">MPHLAPMYWLLMPTILMLLIYIQMIIMYFNTPSCFPYIKSSSFKFSNWKWYNKQT</sequence>
<evidence type="ECO:0000313" key="2">
    <source>
        <dbReference type="EMBL" id="AOR87151.1"/>
    </source>
</evidence>
<dbReference type="RefSeq" id="YP_009307966.1">
    <property type="nucleotide sequence ID" value="NC_031404.1"/>
</dbReference>
<keyword evidence="2" id="KW-0496">Mitochondrion</keyword>
<gene>
    <name evidence="2" type="primary">ATP8</name>
</gene>
<dbReference type="GeneID" id="29291531"/>
<accession>A0A1C9UZF0</accession>
<geneLocation type="mitochondrion" evidence="2"/>
<evidence type="ECO:0000256" key="1">
    <source>
        <dbReference type="SAM" id="Phobius"/>
    </source>
</evidence>
<keyword evidence="1" id="KW-1133">Transmembrane helix</keyword>
<keyword evidence="1" id="KW-0812">Transmembrane</keyword>
<keyword evidence="1" id="KW-0472">Membrane</keyword>
<name>A0A1C9UZF0_9ANNE</name>
<proteinExistence type="predicted"/>
<reference evidence="2" key="1">
    <citation type="journal article" date="2016" name="Gene">
        <title>Syllidae mitochondrial gene order is unusually variable for Annelida.</title>
        <authorList>
            <person name="Aguado M.T."/>
            <person name="Richter S."/>
            <person name="Sontowski R."/>
            <person name="Golombek A."/>
            <person name="Struck T.H."/>
            <person name="Bleidorn C."/>
        </authorList>
    </citation>
    <scope>NUCLEOTIDE SEQUENCE</scope>
</reference>
<dbReference type="CTD" id="4509"/>
<dbReference type="EMBL" id="KX752426">
    <property type="protein sequence ID" value="AOR87151.1"/>
    <property type="molecule type" value="Genomic_DNA"/>
</dbReference>
<protein>
    <submittedName>
        <fullName evidence="2">ATP synthase F0 subunit 8</fullName>
    </submittedName>
</protein>
<dbReference type="AlphaFoldDB" id="A0A1C9UZF0"/>
<feature type="transmembrane region" description="Helical" evidence="1">
    <location>
        <begin position="6"/>
        <end position="29"/>
    </location>
</feature>
<organism evidence="2">
    <name type="scientific">Typosyllis antoni</name>
    <dbReference type="NCBI Taxonomy" id="1898412"/>
    <lineage>
        <taxon>Eukaryota</taxon>
        <taxon>Metazoa</taxon>
        <taxon>Spiralia</taxon>
        <taxon>Lophotrochozoa</taxon>
        <taxon>Annelida</taxon>
        <taxon>Polychaeta</taxon>
        <taxon>Errantia</taxon>
        <taxon>Phyllodocida</taxon>
        <taxon>Syllidae</taxon>
        <taxon>Typosyllis</taxon>
    </lineage>
</organism>